<evidence type="ECO:0000256" key="1">
    <source>
        <dbReference type="ARBA" id="ARBA00004651"/>
    </source>
</evidence>
<evidence type="ECO:0000256" key="6">
    <source>
        <dbReference type="ARBA" id="ARBA00023136"/>
    </source>
</evidence>
<dbReference type="CDD" id="cd06173">
    <property type="entry name" value="MFS_MefA_like"/>
    <property type="match status" value="1"/>
</dbReference>
<feature type="transmembrane region" description="Helical" evidence="7">
    <location>
        <begin position="219"/>
        <end position="240"/>
    </location>
</feature>
<keyword evidence="4 7" id="KW-0812">Transmembrane</keyword>
<dbReference type="InterPro" id="IPR036259">
    <property type="entry name" value="MFS_trans_sf"/>
</dbReference>
<feature type="transmembrane region" description="Helical" evidence="7">
    <location>
        <begin position="342"/>
        <end position="365"/>
    </location>
</feature>
<dbReference type="PANTHER" id="PTHR43266:SF2">
    <property type="entry name" value="MAJOR FACILITATOR SUPERFAMILY (MFS) PROFILE DOMAIN-CONTAINING PROTEIN"/>
    <property type="match status" value="1"/>
</dbReference>
<dbReference type="SUPFAM" id="SSF103473">
    <property type="entry name" value="MFS general substrate transporter"/>
    <property type="match status" value="1"/>
</dbReference>
<evidence type="ECO:0000256" key="7">
    <source>
        <dbReference type="SAM" id="Phobius"/>
    </source>
</evidence>
<dbReference type="Gene3D" id="1.20.1250.20">
    <property type="entry name" value="MFS general substrate transporter like domains"/>
    <property type="match status" value="2"/>
</dbReference>
<name>A0A7Z0LWM5_9GAMM</name>
<reference evidence="8 9" key="1">
    <citation type="journal article" date="2003" name="Extremophiles">
        <title>Halomonas glaciei sp. nov. isolated from fast ice of Adelie Land, Antarctica.</title>
        <authorList>
            <person name="Reddy G.S."/>
            <person name="Raghavan P.U."/>
            <person name="Sarita N.B."/>
            <person name="Prakash J.S."/>
            <person name="Nagesh N."/>
            <person name="Delille D."/>
            <person name="Shivaji S."/>
        </authorList>
    </citation>
    <scope>NUCLEOTIDE SEQUENCE [LARGE SCALE GENOMIC DNA]</scope>
    <source>
        <strain evidence="8 9">DD39</strain>
    </source>
</reference>
<feature type="transmembrane region" description="Helical" evidence="7">
    <location>
        <begin position="168"/>
        <end position="189"/>
    </location>
</feature>
<evidence type="ECO:0000313" key="8">
    <source>
        <dbReference type="EMBL" id="NYS79946.1"/>
    </source>
</evidence>
<comment type="subcellular location">
    <subcellularLocation>
        <location evidence="1">Cell membrane</location>
        <topology evidence="1">Multi-pass membrane protein</topology>
    </subcellularLocation>
</comment>
<evidence type="ECO:0000256" key="5">
    <source>
        <dbReference type="ARBA" id="ARBA00022989"/>
    </source>
</evidence>
<evidence type="ECO:0000256" key="2">
    <source>
        <dbReference type="ARBA" id="ARBA00022448"/>
    </source>
</evidence>
<keyword evidence="5 7" id="KW-1133">Transmembrane helix</keyword>
<dbReference type="EMBL" id="JACCDE010000037">
    <property type="protein sequence ID" value="NYS79946.1"/>
    <property type="molecule type" value="Genomic_DNA"/>
</dbReference>
<dbReference type="GO" id="GO:0005886">
    <property type="term" value="C:plasma membrane"/>
    <property type="evidence" value="ECO:0007669"/>
    <property type="project" value="UniProtKB-SubCell"/>
</dbReference>
<sequence length="459" mass="49928">MLGILYDRRFRHLFGAQVFSLLGTGLATIALALLAYDLAQDNAGIVLGTAFAIKMVAYVGVSPLVGAFAANFPRRTMLVTLDLCRAGMVGLLPFVSEIWQVYVLVFLFQSFSAAFTPTFQAMIPDILKDEKSYTNALSLSRLAYDLESLVSPALSALFLMFISFHWLFLGTVLGFIASAVLIMSITLPVSQDKAYVREEGLSRFTKGFRIYFATPRLRGLLAFSFAVSAAGAMVLVNTVVLVQEKLAGGDPLVALFFGAYGVGSMCVALGLPSLLTYFTDRQSMMAGAVTLVVGLVLALWMSGIGTGLVIWAILGAGASLILTPSGRLLARSAHPGDRTALYAGHFALSHCGWLITYPMAGWVGATFGLPATFMLMAILAAVAGLFGMLLWPAEDGKTLTHDHEATIHEHLHVHDEHHQHRHEGWEGPEPHHHSHRHAPIRHRHVFIIDNHHAAWPKAR</sequence>
<dbReference type="RefSeq" id="WP_179917091.1">
    <property type="nucleotide sequence ID" value="NZ_JACCDE010000037.1"/>
</dbReference>
<feature type="transmembrane region" description="Helical" evidence="7">
    <location>
        <begin position="283"/>
        <end position="302"/>
    </location>
</feature>
<evidence type="ECO:0000256" key="4">
    <source>
        <dbReference type="ARBA" id="ARBA00022692"/>
    </source>
</evidence>
<comment type="caution">
    <text evidence="8">The sequence shown here is derived from an EMBL/GenBank/DDBJ whole genome shotgun (WGS) entry which is preliminary data.</text>
</comment>
<feature type="transmembrane region" description="Helical" evidence="7">
    <location>
        <begin position="308"/>
        <end position="330"/>
    </location>
</feature>
<evidence type="ECO:0000313" key="9">
    <source>
        <dbReference type="Proteomes" id="UP000526892"/>
    </source>
</evidence>
<gene>
    <name evidence="8" type="ORF">HZS80_19945</name>
</gene>
<dbReference type="Proteomes" id="UP000526892">
    <property type="component" value="Unassembled WGS sequence"/>
</dbReference>
<feature type="transmembrane region" description="Helical" evidence="7">
    <location>
        <begin position="42"/>
        <end position="65"/>
    </location>
</feature>
<protein>
    <submittedName>
        <fullName evidence="8">MFS transporter</fullName>
    </submittedName>
</protein>
<keyword evidence="9" id="KW-1185">Reference proteome</keyword>
<dbReference type="GO" id="GO:0022857">
    <property type="term" value="F:transmembrane transporter activity"/>
    <property type="evidence" value="ECO:0007669"/>
    <property type="project" value="InterPro"/>
</dbReference>
<feature type="transmembrane region" description="Helical" evidence="7">
    <location>
        <begin position="252"/>
        <end position="271"/>
    </location>
</feature>
<dbReference type="PANTHER" id="PTHR43266">
    <property type="entry name" value="MACROLIDE-EFFLUX PROTEIN"/>
    <property type="match status" value="1"/>
</dbReference>
<accession>A0A7Z0LWM5</accession>
<feature type="transmembrane region" description="Helical" evidence="7">
    <location>
        <begin position="371"/>
        <end position="391"/>
    </location>
</feature>
<dbReference type="AlphaFoldDB" id="A0A7Z0LWM5"/>
<keyword evidence="2" id="KW-0813">Transport</keyword>
<keyword evidence="3" id="KW-1003">Cell membrane</keyword>
<dbReference type="Pfam" id="PF07690">
    <property type="entry name" value="MFS_1"/>
    <property type="match status" value="1"/>
</dbReference>
<organism evidence="8 9">
    <name type="scientific">Vreelandella glaciei</name>
    <dbReference type="NCBI Taxonomy" id="186761"/>
    <lineage>
        <taxon>Bacteria</taxon>
        <taxon>Pseudomonadati</taxon>
        <taxon>Pseudomonadota</taxon>
        <taxon>Gammaproteobacteria</taxon>
        <taxon>Oceanospirillales</taxon>
        <taxon>Halomonadaceae</taxon>
        <taxon>Vreelandella</taxon>
    </lineage>
</organism>
<proteinExistence type="predicted"/>
<keyword evidence="6 7" id="KW-0472">Membrane</keyword>
<feature type="transmembrane region" description="Helical" evidence="7">
    <location>
        <begin position="12"/>
        <end position="36"/>
    </location>
</feature>
<dbReference type="InterPro" id="IPR011701">
    <property type="entry name" value="MFS"/>
</dbReference>
<evidence type="ECO:0000256" key="3">
    <source>
        <dbReference type="ARBA" id="ARBA00022475"/>
    </source>
</evidence>